<name>A0ABY7WDF7_9SPHI</name>
<gene>
    <name evidence="5" type="ORF">PQ465_14630</name>
</gene>
<evidence type="ECO:0000313" key="5">
    <source>
        <dbReference type="EMBL" id="WDF67532.1"/>
    </source>
</evidence>
<accession>A0ABY7WDF7</accession>
<evidence type="ECO:0000313" key="6">
    <source>
        <dbReference type="Proteomes" id="UP001221558"/>
    </source>
</evidence>
<evidence type="ECO:0000256" key="2">
    <source>
        <dbReference type="ARBA" id="ARBA00023125"/>
    </source>
</evidence>
<evidence type="ECO:0000256" key="1">
    <source>
        <dbReference type="ARBA" id="ARBA00023015"/>
    </source>
</evidence>
<proteinExistence type="predicted"/>
<dbReference type="Pfam" id="PF01381">
    <property type="entry name" value="HTH_3"/>
    <property type="match status" value="1"/>
</dbReference>
<dbReference type="PANTHER" id="PTHR46797:SF23">
    <property type="entry name" value="HTH-TYPE TRANSCRIPTIONAL REGULATOR SUTR"/>
    <property type="match status" value="1"/>
</dbReference>
<dbReference type="InterPro" id="IPR050807">
    <property type="entry name" value="TransReg_Diox_bact_type"/>
</dbReference>
<protein>
    <submittedName>
        <fullName evidence="5">Helix-turn-helix transcriptional regulator</fullName>
    </submittedName>
</protein>
<dbReference type="SUPFAM" id="SSF47413">
    <property type="entry name" value="lambda repressor-like DNA-binding domains"/>
    <property type="match status" value="1"/>
</dbReference>
<dbReference type="Proteomes" id="UP001221558">
    <property type="component" value="Chromosome"/>
</dbReference>
<dbReference type="Gene3D" id="1.10.260.40">
    <property type="entry name" value="lambda repressor-like DNA-binding domains"/>
    <property type="match status" value="1"/>
</dbReference>
<sequence>MTNHEIGTHIRKTRENLKVSQESVAFALDMSQAAYSKIERNETKLKVEQLYKIADHLGISVYDLLPPSAASNIFGENLYGLVWYYVKLLLKKFK</sequence>
<dbReference type="SMART" id="SM00530">
    <property type="entry name" value="HTH_XRE"/>
    <property type="match status" value="1"/>
</dbReference>
<dbReference type="EMBL" id="CP117880">
    <property type="protein sequence ID" value="WDF67532.1"/>
    <property type="molecule type" value="Genomic_DNA"/>
</dbReference>
<dbReference type="PANTHER" id="PTHR46797">
    <property type="entry name" value="HTH-TYPE TRANSCRIPTIONAL REGULATOR"/>
    <property type="match status" value="1"/>
</dbReference>
<reference evidence="5 6" key="1">
    <citation type="submission" date="2023-02" db="EMBL/GenBank/DDBJ databases">
        <title>Genome sequence of Sphingobacterium sp. KACC 22765.</title>
        <authorList>
            <person name="Kim S."/>
            <person name="Heo J."/>
            <person name="Kwon S.-W."/>
        </authorList>
    </citation>
    <scope>NUCLEOTIDE SEQUENCE [LARGE SCALE GENOMIC DNA]</scope>
    <source>
        <strain evidence="5 6">KACC 22765</strain>
    </source>
</reference>
<feature type="domain" description="HTH cro/C1-type" evidence="4">
    <location>
        <begin position="10"/>
        <end position="64"/>
    </location>
</feature>
<dbReference type="CDD" id="cd00093">
    <property type="entry name" value="HTH_XRE"/>
    <property type="match status" value="1"/>
</dbReference>
<keyword evidence="1" id="KW-0805">Transcription regulation</keyword>
<evidence type="ECO:0000259" key="4">
    <source>
        <dbReference type="PROSITE" id="PS50943"/>
    </source>
</evidence>
<keyword evidence="6" id="KW-1185">Reference proteome</keyword>
<evidence type="ECO:0000256" key="3">
    <source>
        <dbReference type="ARBA" id="ARBA00023163"/>
    </source>
</evidence>
<keyword evidence="3" id="KW-0804">Transcription</keyword>
<dbReference type="InterPro" id="IPR010982">
    <property type="entry name" value="Lambda_DNA-bd_dom_sf"/>
</dbReference>
<dbReference type="InterPro" id="IPR001387">
    <property type="entry name" value="Cro/C1-type_HTH"/>
</dbReference>
<organism evidence="5 6">
    <name type="scientific">Sphingobacterium oryzagri</name>
    <dbReference type="NCBI Taxonomy" id="3025669"/>
    <lineage>
        <taxon>Bacteria</taxon>
        <taxon>Pseudomonadati</taxon>
        <taxon>Bacteroidota</taxon>
        <taxon>Sphingobacteriia</taxon>
        <taxon>Sphingobacteriales</taxon>
        <taxon>Sphingobacteriaceae</taxon>
        <taxon>Sphingobacterium</taxon>
    </lineage>
</organism>
<dbReference type="PROSITE" id="PS50943">
    <property type="entry name" value="HTH_CROC1"/>
    <property type="match status" value="1"/>
</dbReference>
<dbReference type="RefSeq" id="WP_274266260.1">
    <property type="nucleotide sequence ID" value="NZ_CP117880.1"/>
</dbReference>
<keyword evidence="2" id="KW-0238">DNA-binding</keyword>